<organism evidence="1 2">
    <name type="scientific">Gossypium davidsonii</name>
    <name type="common">Davidson's cotton</name>
    <name type="synonym">Gossypium klotzschianum subsp. davidsonii</name>
    <dbReference type="NCBI Taxonomy" id="34287"/>
    <lineage>
        <taxon>Eukaryota</taxon>
        <taxon>Viridiplantae</taxon>
        <taxon>Streptophyta</taxon>
        <taxon>Embryophyta</taxon>
        <taxon>Tracheophyta</taxon>
        <taxon>Spermatophyta</taxon>
        <taxon>Magnoliopsida</taxon>
        <taxon>eudicotyledons</taxon>
        <taxon>Gunneridae</taxon>
        <taxon>Pentapetalae</taxon>
        <taxon>rosids</taxon>
        <taxon>malvids</taxon>
        <taxon>Malvales</taxon>
        <taxon>Malvaceae</taxon>
        <taxon>Malvoideae</taxon>
        <taxon>Gossypium</taxon>
    </lineage>
</organism>
<evidence type="ECO:0000313" key="2">
    <source>
        <dbReference type="Proteomes" id="UP000593561"/>
    </source>
</evidence>
<proteinExistence type="predicted"/>
<comment type="caution">
    <text evidence="1">The sequence shown here is derived from an EMBL/GenBank/DDBJ whole genome shotgun (WGS) entry which is preliminary data.</text>
</comment>
<sequence>MVAFNKSNVKLCLTFASSVDFIGMEQTCARELKQHHRQLILIMLVR</sequence>
<name>A0A7J8RXE6_GOSDV</name>
<keyword evidence="2" id="KW-1185">Reference proteome</keyword>
<dbReference type="AlphaFoldDB" id="A0A7J8RXE6"/>
<dbReference type="EMBL" id="JABFAC010000007">
    <property type="protein sequence ID" value="MBA0618325.1"/>
    <property type="molecule type" value="Genomic_DNA"/>
</dbReference>
<gene>
    <name evidence="1" type="ORF">Godav_027689</name>
</gene>
<reference evidence="1 2" key="1">
    <citation type="journal article" date="2019" name="Genome Biol. Evol.">
        <title>Insights into the evolution of the New World diploid cottons (Gossypium, subgenus Houzingenia) based on genome sequencing.</title>
        <authorList>
            <person name="Grover C.E."/>
            <person name="Arick M.A. 2nd"/>
            <person name="Thrash A."/>
            <person name="Conover J.L."/>
            <person name="Sanders W.S."/>
            <person name="Peterson D.G."/>
            <person name="Frelichowski J.E."/>
            <person name="Scheffler J.A."/>
            <person name="Scheffler B.E."/>
            <person name="Wendel J.F."/>
        </authorList>
    </citation>
    <scope>NUCLEOTIDE SEQUENCE [LARGE SCALE GENOMIC DNA]</scope>
    <source>
        <strain evidence="1">27</strain>
        <tissue evidence="1">Leaf</tissue>
    </source>
</reference>
<dbReference type="Proteomes" id="UP000593561">
    <property type="component" value="Unassembled WGS sequence"/>
</dbReference>
<evidence type="ECO:0000313" key="1">
    <source>
        <dbReference type="EMBL" id="MBA0618325.1"/>
    </source>
</evidence>
<protein>
    <submittedName>
        <fullName evidence="1">Uncharacterized protein</fullName>
    </submittedName>
</protein>
<accession>A0A7J8RXE6</accession>